<evidence type="ECO:0000313" key="2">
    <source>
        <dbReference type="EMBL" id="CAF3656233.1"/>
    </source>
</evidence>
<sequence length="78" mass="9241">MLTTDVEVNVQDFKIIKYNKKLDELAKNDLDLCVIEFDLTKTMLRWDDLHPNPDGVEHLTKILKEQTLNERKEENNQV</sequence>
<protein>
    <recommendedName>
        <fullName evidence="4">SGNH hydrolase-type esterase domain-containing protein</fullName>
    </recommendedName>
</protein>
<dbReference type="EMBL" id="CAJOBC010001110">
    <property type="protein sequence ID" value="CAF3656233.1"/>
    <property type="molecule type" value="Genomic_DNA"/>
</dbReference>
<dbReference type="AlphaFoldDB" id="A0A813XE97"/>
<organism evidence="1 3">
    <name type="scientific">Didymodactylos carnosus</name>
    <dbReference type="NCBI Taxonomy" id="1234261"/>
    <lineage>
        <taxon>Eukaryota</taxon>
        <taxon>Metazoa</taxon>
        <taxon>Spiralia</taxon>
        <taxon>Gnathifera</taxon>
        <taxon>Rotifera</taxon>
        <taxon>Eurotatoria</taxon>
        <taxon>Bdelloidea</taxon>
        <taxon>Philodinida</taxon>
        <taxon>Philodinidae</taxon>
        <taxon>Didymodactylos</taxon>
    </lineage>
</organism>
<dbReference type="EMBL" id="CAJNOQ010001110">
    <property type="protein sequence ID" value="CAF0868762.1"/>
    <property type="molecule type" value="Genomic_DNA"/>
</dbReference>
<keyword evidence="3" id="KW-1185">Reference proteome</keyword>
<reference evidence="1" key="1">
    <citation type="submission" date="2021-02" db="EMBL/GenBank/DDBJ databases">
        <authorList>
            <person name="Nowell W R."/>
        </authorList>
    </citation>
    <scope>NUCLEOTIDE SEQUENCE</scope>
</reference>
<evidence type="ECO:0000313" key="3">
    <source>
        <dbReference type="Proteomes" id="UP000663829"/>
    </source>
</evidence>
<proteinExistence type="predicted"/>
<accession>A0A813XE97</accession>
<gene>
    <name evidence="1" type="ORF">GPM918_LOCUS6986</name>
    <name evidence="2" type="ORF">SRO942_LOCUS6986</name>
</gene>
<dbReference type="Proteomes" id="UP000681722">
    <property type="component" value="Unassembled WGS sequence"/>
</dbReference>
<evidence type="ECO:0008006" key="4">
    <source>
        <dbReference type="Google" id="ProtNLM"/>
    </source>
</evidence>
<comment type="caution">
    <text evidence="1">The sequence shown here is derived from an EMBL/GenBank/DDBJ whole genome shotgun (WGS) entry which is preliminary data.</text>
</comment>
<name>A0A813XE97_9BILA</name>
<evidence type="ECO:0000313" key="1">
    <source>
        <dbReference type="EMBL" id="CAF0868762.1"/>
    </source>
</evidence>
<dbReference type="Proteomes" id="UP000663829">
    <property type="component" value="Unassembled WGS sequence"/>
</dbReference>